<protein>
    <submittedName>
        <fullName evidence="7">LptF/LptG family permease</fullName>
    </submittedName>
</protein>
<evidence type="ECO:0000256" key="2">
    <source>
        <dbReference type="ARBA" id="ARBA00022475"/>
    </source>
</evidence>
<feature type="transmembrane region" description="Helical" evidence="6">
    <location>
        <begin position="328"/>
        <end position="347"/>
    </location>
</feature>
<dbReference type="PANTHER" id="PTHR33529">
    <property type="entry name" value="SLR0882 PROTEIN-RELATED"/>
    <property type="match status" value="1"/>
</dbReference>
<feature type="transmembrane region" description="Helical" evidence="6">
    <location>
        <begin position="302"/>
        <end position="322"/>
    </location>
</feature>
<evidence type="ECO:0000256" key="4">
    <source>
        <dbReference type="ARBA" id="ARBA00022989"/>
    </source>
</evidence>
<accession>A0A8K1ZZ22</accession>
<gene>
    <name evidence="7" type="ORF">GS597_08765</name>
</gene>
<evidence type="ECO:0000256" key="6">
    <source>
        <dbReference type="SAM" id="Phobius"/>
    </source>
</evidence>
<proteinExistence type="predicted"/>
<sequence>MALRIYQLFSPLCPAAMVPQLSRLDRYLIQELSQPFWVGVGLFSALGVSVGALFELLQPTTEVSIPLSILLQLLALQTPYFVCLSLPIAMLWASLLTFSQLSTDGELTALRACGISLGRLMVTTTLLSCLVASSMWLLNESLVPMTQHRAQQLFQASLEGGIPQFLPQQQVLYPEKSLDGQVNRWFYARERQGQSLLDLTLLDLTHPDLLQIISADSATWDAQTHTWIIHQGILYGIPSQGHAPSLLTFQEQHLPQYSYLSPITPVPESLSTPQMHQYITHLEQQNELQQVQTFKTRLQQRYALLLTPMLMTLLGTFLGASHQNLSTTSVFGLSAGIVLLYYLLLFLGEILGHIGLLSPMGSAWLGNGILGSIGIGSWLKTGLQTWARSVKIS</sequence>
<evidence type="ECO:0000256" key="1">
    <source>
        <dbReference type="ARBA" id="ARBA00004651"/>
    </source>
</evidence>
<comment type="subcellular location">
    <subcellularLocation>
        <location evidence="1">Cell membrane</location>
        <topology evidence="1">Multi-pass membrane protein</topology>
    </subcellularLocation>
</comment>
<comment type="caution">
    <text evidence="7">The sequence shown here is derived from an EMBL/GenBank/DDBJ whole genome shotgun (WGS) entry which is preliminary data.</text>
</comment>
<evidence type="ECO:0000256" key="5">
    <source>
        <dbReference type="ARBA" id="ARBA00023136"/>
    </source>
</evidence>
<dbReference type="AlphaFoldDB" id="A0A8K1ZZ22"/>
<organism evidence="7 8">
    <name type="scientific">Petrachloros mirabilis ULC683</name>
    <dbReference type="NCBI Taxonomy" id="2781853"/>
    <lineage>
        <taxon>Bacteria</taxon>
        <taxon>Bacillati</taxon>
        <taxon>Cyanobacteriota</taxon>
        <taxon>Cyanophyceae</taxon>
        <taxon>Synechococcales</taxon>
        <taxon>Petrachlorosaceae</taxon>
        <taxon>Petrachloros</taxon>
        <taxon>Petrachloros mirabilis</taxon>
    </lineage>
</organism>
<dbReference type="Pfam" id="PF03739">
    <property type="entry name" value="LptF_LptG"/>
    <property type="match status" value="1"/>
</dbReference>
<evidence type="ECO:0000256" key="3">
    <source>
        <dbReference type="ARBA" id="ARBA00022692"/>
    </source>
</evidence>
<dbReference type="Proteomes" id="UP000607397">
    <property type="component" value="Unassembled WGS sequence"/>
</dbReference>
<dbReference type="EMBL" id="WVIC01000014">
    <property type="protein sequence ID" value="NCJ06593.1"/>
    <property type="molecule type" value="Genomic_DNA"/>
</dbReference>
<reference evidence="7" key="1">
    <citation type="submission" date="2019-12" db="EMBL/GenBank/DDBJ databases">
        <title>High-Quality draft genome sequences of three cyanobacteria isolated from the limestone walls of the Old Cathedral of Coimbra.</title>
        <authorList>
            <person name="Tiago I."/>
            <person name="Soares F."/>
            <person name="Portugal A."/>
        </authorList>
    </citation>
    <scope>NUCLEOTIDE SEQUENCE [LARGE SCALE GENOMIC DNA]</scope>
    <source>
        <strain evidence="7">C</strain>
    </source>
</reference>
<dbReference type="PANTHER" id="PTHR33529:SF6">
    <property type="entry name" value="YJGP_YJGQ FAMILY PERMEASE"/>
    <property type="match status" value="1"/>
</dbReference>
<keyword evidence="2" id="KW-1003">Cell membrane</keyword>
<feature type="transmembrane region" description="Helical" evidence="6">
    <location>
        <begin position="36"/>
        <end position="57"/>
    </location>
</feature>
<evidence type="ECO:0000313" key="8">
    <source>
        <dbReference type="Proteomes" id="UP000607397"/>
    </source>
</evidence>
<feature type="transmembrane region" description="Helical" evidence="6">
    <location>
        <begin position="69"/>
        <end position="95"/>
    </location>
</feature>
<feature type="transmembrane region" description="Helical" evidence="6">
    <location>
        <begin position="115"/>
        <end position="138"/>
    </location>
</feature>
<keyword evidence="4 6" id="KW-1133">Transmembrane helix</keyword>
<keyword evidence="3 6" id="KW-0812">Transmembrane</keyword>
<name>A0A8K1ZZ22_9CYAN</name>
<dbReference type="InterPro" id="IPR005495">
    <property type="entry name" value="LptG/LptF_permease"/>
</dbReference>
<feature type="transmembrane region" description="Helical" evidence="6">
    <location>
        <begin position="354"/>
        <end position="379"/>
    </location>
</feature>
<evidence type="ECO:0000313" key="7">
    <source>
        <dbReference type="EMBL" id="NCJ06593.1"/>
    </source>
</evidence>
<dbReference type="GO" id="GO:0015920">
    <property type="term" value="P:lipopolysaccharide transport"/>
    <property type="evidence" value="ECO:0007669"/>
    <property type="project" value="TreeGrafter"/>
</dbReference>
<keyword evidence="5 6" id="KW-0472">Membrane</keyword>
<dbReference type="RefSeq" id="WP_161825065.1">
    <property type="nucleotide sequence ID" value="NZ_WVIC01000014.1"/>
</dbReference>
<keyword evidence="8" id="KW-1185">Reference proteome</keyword>
<dbReference type="GO" id="GO:0043190">
    <property type="term" value="C:ATP-binding cassette (ABC) transporter complex"/>
    <property type="evidence" value="ECO:0007669"/>
    <property type="project" value="TreeGrafter"/>
</dbReference>